<dbReference type="Pfam" id="PF01329">
    <property type="entry name" value="Pterin_4a"/>
    <property type="match status" value="1"/>
</dbReference>
<evidence type="ECO:0000256" key="1">
    <source>
        <dbReference type="ARBA" id="ARBA00001554"/>
    </source>
</evidence>
<dbReference type="SUPFAM" id="SSF55248">
    <property type="entry name" value="PCD-like"/>
    <property type="match status" value="1"/>
</dbReference>
<dbReference type="GO" id="GO:0008124">
    <property type="term" value="F:4-alpha-hydroxytetrahydrobiopterin dehydratase activity"/>
    <property type="evidence" value="ECO:0007669"/>
    <property type="project" value="UniProtKB-UniRule"/>
</dbReference>
<comment type="caution">
    <text evidence="5">The sequence shown here is derived from an EMBL/GenBank/DDBJ whole genome shotgun (WGS) entry which is preliminary data.</text>
</comment>
<comment type="similarity">
    <text evidence="2 4">Belongs to the pterin-4-alpha-carbinolamine dehydratase family.</text>
</comment>
<accession>A0A2T5YCF3</accession>
<dbReference type="InterPro" id="IPR001533">
    <property type="entry name" value="Pterin_deHydtase"/>
</dbReference>
<dbReference type="NCBIfam" id="NF002017">
    <property type="entry name" value="PRK00823.1-2"/>
    <property type="match status" value="1"/>
</dbReference>
<dbReference type="EMBL" id="QBKI01000012">
    <property type="protein sequence ID" value="PTX14158.1"/>
    <property type="molecule type" value="Genomic_DNA"/>
</dbReference>
<dbReference type="InterPro" id="IPR036428">
    <property type="entry name" value="PCD_sf"/>
</dbReference>
<dbReference type="HAMAP" id="MF_00434">
    <property type="entry name" value="Pterin_4_alpha"/>
    <property type="match status" value="1"/>
</dbReference>
<comment type="catalytic activity">
    <reaction evidence="1 4">
        <text>(4aS,6R)-4a-hydroxy-L-erythro-5,6,7,8-tetrahydrobiopterin = (6R)-L-erythro-6,7-dihydrobiopterin + H2O</text>
        <dbReference type="Rhea" id="RHEA:11920"/>
        <dbReference type="ChEBI" id="CHEBI:15377"/>
        <dbReference type="ChEBI" id="CHEBI:15642"/>
        <dbReference type="ChEBI" id="CHEBI:43120"/>
        <dbReference type="EC" id="4.2.1.96"/>
    </reaction>
</comment>
<keyword evidence="6" id="KW-1185">Reference proteome</keyword>
<dbReference type="EC" id="4.2.1.96" evidence="4"/>
<reference evidence="5 6" key="1">
    <citation type="submission" date="2018-04" db="EMBL/GenBank/DDBJ databases">
        <title>Genomic Encyclopedia of Archaeal and Bacterial Type Strains, Phase II (KMG-II): from individual species to whole genera.</title>
        <authorList>
            <person name="Goeker M."/>
        </authorList>
    </citation>
    <scope>NUCLEOTIDE SEQUENCE [LARGE SCALE GENOMIC DNA]</scope>
    <source>
        <strain evidence="5 6">DSM 100162</strain>
    </source>
</reference>
<gene>
    <name evidence="5" type="ORF">C8N40_1124</name>
</gene>
<dbReference type="OrthoDB" id="9800108at2"/>
<evidence type="ECO:0000256" key="2">
    <source>
        <dbReference type="ARBA" id="ARBA00006472"/>
    </source>
</evidence>
<evidence type="ECO:0000256" key="3">
    <source>
        <dbReference type="ARBA" id="ARBA00023239"/>
    </source>
</evidence>
<dbReference type="Proteomes" id="UP000244225">
    <property type="component" value="Unassembled WGS sequence"/>
</dbReference>
<dbReference type="AlphaFoldDB" id="A0A2T5YCF3"/>
<dbReference type="Gene3D" id="3.30.1360.20">
    <property type="entry name" value="Transcriptional coactivator/pterin dehydratase"/>
    <property type="match status" value="1"/>
</dbReference>
<dbReference type="CDD" id="cd00913">
    <property type="entry name" value="PCD_DCoH_subfamily_a"/>
    <property type="match status" value="1"/>
</dbReference>
<keyword evidence="3 4" id="KW-0456">Lyase</keyword>
<protein>
    <recommendedName>
        <fullName evidence="4">Putative pterin-4-alpha-carbinolamine dehydratase</fullName>
        <shortName evidence="4">PHS</shortName>
        <ecNumber evidence="4">4.2.1.96</ecNumber>
    </recommendedName>
    <alternativeName>
        <fullName evidence="4">4-alpha-hydroxy-tetrahydropterin dehydratase</fullName>
    </alternativeName>
    <alternativeName>
        <fullName evidence="4">Pterin carbinolamine dehydratase</fullName>
        <shortName evidence="4">PCD</shortName>
    </alternativeName>
</protein>
<dbReference type="PANTHER" id="PTHR12599:SF0">
    <property type="entry name" value="PTERIN-4-ALPHA-CARBINOLAMINE DEHYDRATASE"/>
    <property type="match status" value="1"/>
</dbReference>
<organism evidence="5 6">
    <name type="scientific">Pontibacter mucosus</name>
    <dbReference type="NCBI Taxonomy" id="1649266"/>
    <lineage>
        <taxon>Bacteria</taxon>
        <taxon>Pseudomonadati</taxon>
        <taxon>Bacteroidota</taxon>
        <taxon>Cytophagia</taxon>
        <taxon>Cytophagales</taxon>
        <taxon>Hymenobacteraceae</taxon>
        <taxon>Pontibacter</taxon>
    </lineage>
</organism>
<name>A0A2T5YCF3_9BACT</name>
<evidence type="ECO:0000313" key="5">
    <source>
        <dbReference type="EMBL" id="PTX14158.1"/>
    </source>
</evidence>
<dbReference type="PANTHER" id="PTHR12599">
    <property type="entry name" value="PTERIN-4-ALPHA-CARBINOLAMINE DEHYDRATASE"/>
    <property type="match status" value="1"/>
</dbReference>
<evidence type="ECO:0000256" key="4">
    <source>
        <dbReference type="HAMAP-Rule" id="MF_00434"/>
    </source>
</evidence>
<evidence type="ECO:0000313" key="6">
    <source>
        <dbReference type="Proteomes" id="UP000244225"/>
    </source>
</evidence>
<proteinExistence type="inferred from homology"/>
<sequence length="109" mass="12081">MTLTEKKCVPCEGGVPAIEGAEIENYTCQLKSKWDVVDEKMLRRTFTFPDFKSAMAFANQVAAIAEEEGHHPDLHISWGKVVIELYTHAIGGLSENDFIVAAKIDAVEK</sequence>
<dbReference type="GO" id="GO:0006729">
    <property type="term" value="P:tetrahydrobiopterin biosynthetic process"/>
    <property type="evidence" value="ECO:0007669"/>
    <property type="project" value="InterPro"/>
</dbReference>